<name>A0A2M8BY49_9BACT</name>
<feature type="transmembrane region" description="Helical" evidence="1">
    <location>
        <begin position="6"/>
        <end position="25"/>
    </location>
</feature>
<reference evidence="3" key="1">
    <citation type="submission" date="2017-09" db="EMBL/GenBank/DDBJ databases">
        <title>Depth-based differentiation of microbial function through sediment-hosted aquifers and enrichment of novel symbionts in the deep terrestrial subsurface.</title>
        <authorList>
            <person name="Probst A.J."/>
            <person name="Ladd B."/>
            <person name="Jarett J.K."/>
            <person name="Geller-Mcgrath D.E."/>
            <person name="Sieber C.M.K."/>
            <person name="Emerson J.B."/>
            <person name="Anantharaman K."/>
            <person name="Thomas B.C."/>
            <person name="Malmstrom R."/>
            <person name="Stieglmeier M."/>
            <person name="Klingl A."/>
            <person name="Woyke T."/>
            <person name="Ryan C.M."/>
            <person name="Banfield J.F."/>
        </authorList>
    </citation>
    <scope>NUCLEOTIDE SEQUENCE [LARGE SCALE GENOMIC DNA]</scope>
</reference>
<proteinExistence type="predicted"/>
<gene>
    <name evidence="2" type="ORF">CO104_00635</name>
</gene>
<keyword evidence="1" id="KW-0812">Transmembrane</keyword>
<keyword evidence="1" id="KW-1133">Transmembrane helix</keyword>
<evidence type="ECO:0000256" key="1">
    <source>
        <dbReference type="SAM" id="Phobius"/>
    </source>
</evidence>
<organism evidence="2 3">
    <name type="scientific">Candidatus Collierbacteria bacterium CG_4_9_14_3_um_filter_43_16</name>
    <dbReference type="NCBI Taxonomy" id="1974532"/>
    <lineage>
        <taxon>Bacteria</taxon>
        <taxon>Candidatus Collieribacteriota</taxon>
    </lineage>
</organism>
<dbReference type="Proteomes" id="UP000231196">
    <property type="component" value="Unassembled WGS sequence"/>
</dbReference>
<sequence>MFAVKKYSLVAFYVAVVGSIIFLVYKINILSSVIKDQEIKIGSLNSQISLLNQAEPTRKTQEQDSVDVLIKNIGNGHWGNICSQDKVVDGRVDTQSAIVFFDKASCPPPFKTIRVWVMNGTGNW</sequence>
<evidence type="ECO:0000313" key="2">
    <source>
        <dbReference type="EMBL" id="PJB48741.1"/>
    </source>
</evidence>
<dbReference type="EMBL" id="PFUC01000012">
    <property type="protein sequence ID" value="PJB48741.1"/>
    <property type="molecule type" value="Genomic_DNA"/>
</dbReference>
<evidence type="ECO:0000313" key="3">
    <source>
        <dbReference type="Proteomes" id="UP000231196"/>
    </source>
</evidence>
<keyword evidence="1" id="KW-0472">Membrane</keyword>
<protein>
    <submittedName>
        <fullName evidence="2">Uncharacterized protein</fullName>
    </submittedName>
</protein>
<dbReference type="AlphaFoldDB" id="A0A2M8BY49"/>
<accession>A0A2M8BY49</accession>
<comment type="caution">
    <text evidence="2">The sequence shown here is derived from an EMBL/GenBank/DDBJ whole genome shotgun (WGS) entry which is preliminary data.</text>
</comment>